<organism evidence="1 2">
    <name type="scientific">Staurois parvus</name>
    <dbReference type="NCBI Taxonomy" id="386267"/>
    <lineage>
        <taxon>Eukaryota</taxon>
        <taxon>Metazoa</taxon>
        <taxon>Chordata</taxon>
        <taxon>Craniata</taxon>
        <taxon>Vertebrata</taxon>
        <taxon>Euteleostomi</taxon>
        <taxon>Amphibia</taxon>
        <taxon>Batrachia</taxon>
        <taxon>Anura</taxon>
        <taxon>Neobatrachia</taxon>
        <taxon>Ranoidea</taxon>
        <taxon>Ranidae</taxon>
        <taxon>Staurois</taxon>
    </lineage>
</organism>
<keyword evidence="2" id="KW-1185">Reference proteome</keyword>
<dbReference type="EMBL" id="CATNWA010014593">
    <property type="protein sequence ID" value="CAI9573756.1"/>
    <property type="molecule type" value="Genomic_DNA"/>
</dbReference>
<reference evidence="1" key="1">
    <citation type="submission" date="2023-05" db="EMBL/GenBank/DDBJ databases">
        <authorList>
            <person name="Stuckert A."/>
        </authorList>
    </citation>
    <scope>NUCLEOTIDE SEQUENCE</scope>
</reference>
<protein>
    <submittedName>
        <fullName evidence="1">Uncharacterized protein</fullName>
    </submittedName>
</protein>
<name>A0ABN9DQJ2_9NEOB</name>
<accession>A0ABN9DQJ2</accession>
<evidence type="ECO:0000313" key="2">
    <source>
        <dbReference type="Proteomes" id="UP001162483"/>
    </source>
</evidence>
<comment type="caution">
    <text evidence="1">The sequence shown here is derived from an EMBL/GenBank/DDBJ whole genome shotgun (WGS) entry which is preliminary data.</text>
</comment>
<evidence type="ECO:0000313" key="1">
    <source>
        <dbReference type="EMBL" id="CAI9573756.1"/>
    </source>
</evidence>
<dbReference type="Proteomes" id="UP001162483">
    <property type="component" value="Unassembled WGS sequence"/>
</dbReference>
<proteinExistence type="predicted"/>
<sequence length="43" mass="4784">MYSTLVSRGGLTIWKLGHCPRARDAPGTFFIGFFEFGQGHRAP</sequence>
<gene>
    <name evidence="1" type="ORF">SPARVUS_LOCUS7814019</name>
</gene>